<keyword evidence="4" id="KW-0479">Metal-binding</keyword>
<gene>
    <name evidence="10" type="primary">LOC105230481</name>
</gene>
<keyword evidence="9" id="KW-1185">Reference proteome</keyword>
<dbReference type="Proteomes" id="UP001652620">
    <property type="component" value="Chromosome 2"/>
</dbReference>
<evidence type="ECO:0000256" key="6">
    <source>
        <dbReference type="RuleBase" id="RU000356"/>
    </source>
</evidence>
<dbReference type="GeneID" id="105230481"/>
<evidence type="ECO:0000313" key="10">
    <source>
        <dbReference type="RefSeq" id="XP_019847656.2"/>
    </source>
</evidence>
<comment type="similarity">
    <text evidence="6">Belongs to the globin family.</text>
</comment>
<keyword evidence="3 6" id="KW-0561">Oxygen transport</keyword>
<dbReference type="OrthoDB" id="7751476at2759"/>
<reference evidence="9" key="3">
    <citation type="submission" date="2025-05" db="UniProtKB">
        <authorList>
            <consortium name="RefSeq"/>
        </authorList>
    </citation>
    <scope>NUCLEOTIDE SEQUENCE [LARGE SCALE GENOMIC DNA]</scope>
</reference>
<feature type="domain" description="Globin" evidence="7">
    <location>
        <begin position="59"/>
        <end position="167"/>
    </location>
</feature>
<proteinExistence type="inferred from homology"/>
<keyword evidence="1 6" id="KW-0813">Transport</keyword>
<dbReference type="InterPro" id="IPR044399">
    <property type="entry name" value="Mb-like_M"/>
</dbReference>
<organism evidence="8">
    <name type="scientific">Bactrocera dorsalis</name>
    <name type="common">Oriental fruit fly</name>
    <name type="synonym">Dacus dorsalis</name>
    <dbReference type="NCBI Taxonomy" id="27457"/>
    <lineage>
        <taxon>Eukaryota</taxon>
        <taxon>Metazoa</taxon>
        <taxon>Ecdysozoa</taxon>
        <taxon>Arthropoda</taxon>
        <taxon>Hexapoda</taxon>
        <taxon>Insecta</taxon>
        <taxon>Pterygota</taxon>
        <taxon>Neoptera</taxon>
        <taxon>Endopterygota</taxon>
        <taxon>Diptera</taxon>
        <taxon>Brachycera</taxon>
        <taxon>Muscomorpha</taxon>
        <taxon>Tephritoidea</taxon>
        <taxon>Tephritidae</taxon>
        <taxon>Bactrocera</taxon>
        <taxon>Bactrocera</taxon>
    </lineage>
</organism>
<reference evidence="10" key="2">
    <citation type="submission" date="2025-04" db="UniProtKB">
        <authorList>
            <consortium name="RefSeq"/>
        </authorList>
    </citation>
    <scope>IDENTIFICATION</scope>
</reference>
<dbReference type="GO" id="GO:0046872">
    <property type="term" value="F:metal ion binding"/>
    <property type="evidence" value="ECO:0007669"/>
    <property type="project" value="UniProtKB-KW"/>
</dbReference>
<keyword evidence="5" id="KW-0408">Iron</keyword>
<evidence type="ECO:0000313" key="8">
    <source>
        <dbReference type="EMBL" id="JAC53554.1"/>
    </source>
</evidence>
<accession>A0A034WFT0</accession>
<evidence type="ECO:0000256" key="3">
    <source>
        <dbReference type="ARBA" id="ARBA00022621"/>
    </source>
</evidence>
<dbReference type="GO" id="GO:0005344">
    <property type="term" value="F:oxygen carrier activity"/>
    <property type="evidence" value="ECO:0007669"/>
    <property type="project" value="UniProtKB-KW"/>
</dbReference>
<sequence>MGSYIETTENKTPPVFPRALEPYEIRPVADELGLTSTERKSLQNGWTIIKQKQRRAALNIYVNFFTEYEDLYEIFRFNGVLDIEFASQHQKDVLAVFQMIIEQLDNSRFVKTMVKELALRHRAASVSGTMWQLYTNEVKNYFLKTLNDALSPTFVHALDTLMNYICDFNEFNESRDDQSQQQELDKE</sequence>
<evidence type="ECO:0000256" key="1">
    <source>
        <dbReference type="ARBA" id="ARBA00022448"/>
    </source>
</evidence>
<dbReference type="InterPro" id="IPR012292">
    <property type="entry name" value="Globin/Proto"/>
</dbReference>
<evidence type="ECO:0000256" key="2">
    <source>
        <dbReference type="ARBA" id="ARBA00022617"/>
    </source>
</evidence>
<evidence type="ECO:0000313" key="9">
    <source>
        <dbReference type="Proteomes" id="UP001652620"/>
    </source>
</evidence>
<evidence type="ECO:0000256" key="5">
    <source>
        <dbReference type="ARBA" id="ARBA00023004"/>
    </source>
</evidence>
<keyword evidence="2 6" id="KW-0349">Heme</keyword>
<dbReference type="Gene3D" id="1.10.490.10">
    <property type="entry name" value="Globins"/>
    <property type="match status" value="1"/>
</dbReference>
<dbReference type="RefSeq" id="XP_019847656.2">
    <property type="nucleotide sequence ID" value="XM_019992097.2"/>
</dbReference>
<dbReference type="GO" id="GO:0019825">
    <property type="term" value="F:oxygen binding"/>
    <property type="evidence" value="ECO:0007669"/>
    <property type="project" value="InterPro"/>
</dbReference>
<dbReference type="OMA" id="VFQLMIN"/>
<dbReference type="InterPro" id="IPR000971">
    <property type="entry name" value="Globin"/>
</dbReference>
<dbReference type="GO" id="GO:0020037">
    <property type="term" value="F:heme binding"/>
    <property type="evidence" value="ECO:0007669"/>
    <property type="project" value="InterPro"/>
</dbReference>
<dbReference type="PANTHER" id="PTHR46458">
    <property type="entry name" value="BLR2807 PROTEIN"/>
    <property type="match status" value="1"/>
</dbReference>
<dbReference type="SUPFAM" id="SSF46458">
    <property type="entry name" value="Globin-like"/>
    <property type="match status" value="1"/>
</dbReference>
<evidence type="ECO:0000259" key="7">
    <source>
        <dbReference type="Pfam" id="PF00042"/>
    </source>
</evidence>
<dbReference type="InterPro" id="IPR009050">
    <property type="entry name" value="Globin-like_sf"/>
</dbReference>
<reference evidence="8" key="1">
    <citation type="journal article" date="2014" name="BMC Genomics">
        <title>Characterizing the developmental transcriptome of the oriental fruit fly, Bactrocera dorsalis (Diptera: Tephritidae) through comparative genomic analysis with Drosophila melanogaster utilizing modENCODE datasets.</title>
        <authorList>
            <person name="Geib S.M."/>
            <person name="Calla B."/>
            <person name="Hall B."/>
            <person name="Hou S."/>
            <person name="Manoukis N.C."/>
        </authorList>
    </citation>
    <scope>NUCLEOTIDE SEQUENCE</scope>
    <source>
        <strain evidence="8">Punador</strain>
    </source>
</reference>
<dbReference type="InterPro" id="IPR050532">
    <property type="entry name" value="Globin-like_OT"/>
</dbReference>
<dbReference type="KEGG" id="bdr:105230481"/>
<dbReference type="Pfam" id="PF00042">
    <property type="entry name" value="Globin"/>
    <property type="match status" value="1"/>
</dbReference>
<evidence type="ECO:0000256" key="4">
    <source>
        <dbReference type="ARBA" id="ARBA00022723"/>
    </source>
</evidence>
<name>A0A034WFT0_BACDO</name>
<dbReference type="EMBL" id="GAKP01005398">
    <property type="protein sequence ID" value="JAC53554.1"/>
    <property type="molecule type" value="Transcribed_RNA"/>
</dbReference>
<dbReference type="PANTHER" id="PTHR46458:SF1">
    <property type="entry name" value="GEO09476P1"/>
    <property type="match status" value="1"/>
</dbReference>
<dbReference type="AlphaFoldDB" id="A0A034WFT0"/>
<dbReference type="CDD" id="cd01040">
    <property type="entry name" value="Mb-like"/>
    <property type="match status" value="1"/>
</dbReference>
<protein>
    <submittedName>
        <fullName evidence="10">Uncharacterized protein LOC105230481</fullName>
    </submittedName>
</protein>